<feature type="domain" description="Carboxyltransferase" evidence="4">
    <location>
        <begin position="3"/>
        <end position="206"/>
    </location>
</feature>
<evidence type="ECO:0000313" key="6">
    <source>
        <dbReference type="Proteomes" id="UP001224359"/>
    </source>
</evidence>
<accession>A0ABT9VEX9</accession>
<dbReference type="Gene3D" id="2.40.100.10">
    <property type="entry name" value="Cyclophilin-like"/>
    <property type="match status" value="1"/>
</dbReference>
<dbReference type="Gene3D" id="3.30.1360.40">
    <property type="match status" value="1"/>
</dbReference>
<comment type="caution">
    <text evidence="5">The sequence shown here is derived from an EMBL/GenBank/DDBJ whole genome shotgun (WGS) entry which is preliminary data.</text>
</comment>
<dbReference type="EMBL" id="JAUSTQ010000004">
    <property type="protein sequence ID" value="MDQ0159360.1"/>
    <property type="molecule type" value="Genomic_DNA"/>
</dbReference>
<dbReference type="InterPro" id="IPR010016">
    <property type="entry name" value="PxpB"/>
</dbReference>
<protein>
    <submittedName>
        <fullName evidence="5">Inhibitor of KinA</fullName>
    </submittedName>
</protein>
<evidence type="ECO:0000313" key="5">
    <source>
        <dbReference type="EMBL" id="MDQ0159360.1"/>
    </source>
</evidence>
<organism evidence="5 6">
    <name type="scientific">Alkalibacillus salilacus</name>
    <dbReference type="NCBI Taxonomy" id="284582"/>
    <lineage>
        <taxon>Bacteria</taxon>
        <taxon>Bacillati</taxon>
        <taxon>Bacillota</taxon>
        <taxon>Bacilli</taxon>
        <taxon>Bacillales</taxon>
        <taxon>Bacillaceae</taxon>
        <taxon>Alkalibacillus</taxon>
    </lineage>
</organism>
<reference evidence="5 6" key="1">
    <citation type="submission" date="2023-07" db="EMBL/GenBank/DDBJ databases">
        <title>Genomic Encyclopedia of Type Strains, Phase IV (KMG-IV): sequencing the most valuable type-strain genomes for metagenomic binning, comparative biology and taxonomic classification.</title>
        <authorList>
            <person name="Goeker M."/>
        </authorList>
    </citation>
    <scope>NUCLEOTIDE SEQUENCE [LARGE SCALE GENOMIC DNA]</scope>
    <source>
        <strain evidence="5 6">DSM 16460</strain>
    </source>
</reference>
<sequence length="238" mass="26905">MRFTLYPLGNEAVVVVLGETISPAIHDDVVHYYQMIQQADLHYVTDIVPTYRSIAVYYNWRQTNYGEMTDLIEKILNQDDSSSRSPQRRTIHLPVCYDEAVYAPDLAHLAQVHQLTEKEVIERHTAPCYRVYMIGFLPGFPYMGGLDSTLETPRLTTPRAHVPAGSVGIAGAQTGVYPVDSPGGWQIIGHTPIQLYNPDSDDPTLLKMGDWLTFQSISKETYELIKQEGRIEDFIEEG</sequence>
<name>A0ABT9VEX9_9BACI</name>
<keyword evidence="3" id="KW-0067">ATP-binding</keyword>
<dbReference type="Pfam" id="PF02682">
    <property type="entry name" value="CT_C_D"/>
    <property type="match status" value="1"/>
</dbReference>
<keyword evidence="6" id="KW-1185">Reference proteome</keyword>
<evidence type="ECO:0000259" key="4">
    <source>
        <dbReference type="SMART" id="SM00796"/>
    </source>
</evidence>
<keyword evidence="1" id="KW-0547">Nucleotide-binding</keyword>
<dbReference type="RefSeq" id="WP_306975778.1">
    <property type="nucleotide sequence ID" value="NZ_JAUSTQ010000004.1"/>
</dbReference>
<dbReference type="SUPFAM" id="SSF160467">
    <property type="entry name" value="PH0987 N-terminal domain-like"/>
    <property type="match status" value="1"/>
</dbReference>
<dbReference type="InterPro" id="IPR003833">
    <property type="entry name" value="CT_C_D"/>
</dbReference>
<dbReference type="Proteomes" id="UP001224359">
    <property type="component" value="Unassembled WGS sequence"/>
</dbReference>
<dbReference type="PANTHER" id="PTHR34698">
    <property type="entry name" value="5-OXOPROLINASE SUBUNIT B"/>
    <property type="match status" value="1"/>
</dbReference>
<evidence type="ECO:0000256" key="1">
    <source>
        <dbReference type="ARBA" id="ARBA00022741"/>
    </source>
</evidence>
<keyword evidence="2" id="KW-0378">Hydrolase</keyword>
<dbReference type="NCBIfam" id="TIGR00370">
    <property type="entry name" value="5-oxoprolinase subunit PxpB"/>
    <property type="match status" value="1"/>
</dbReference>
<gene>
    <name evidence="5" type="ORF">J2S77_001324</name>
</gene>
<evidence type="ECO:0000256" key="3">
    <source>
        <dbReference type="ARBA" id="ARBA00022840"/>
    </source>
</evidence>
<evidence type="ECO:0000256" key="2">
    <source>
        <dbReference type="ARBA" id="ARBA00022801"/>
    </source>
</evidence>
<dbReference type="PANTHER" id="PTHR34698:SF2">
    <property type="entry name" value="5-OXOPROLINASE SUBUNIT B"/>
    <property type="match status" value="1"/>
</dbReference>
<dbReference type="SMART" id="SM00796">
    <property type="entry name" value="AHS1"/>
    <property type="match status" value="1"/>
</dbReference>
<proteinExistence type="predicted"/>
<dbReference type="SUPFAM" id="SSF50891">
    <property type="entry name" value="Cyclophilin-like"/>
    <property type="match status" value="1"/>
</dbReference>
<dbReference type="InterPro" id="IPR029000">
    <property type="entry name" value="Cyclophilin-like_dom_sf"/>
</dbReference>